<accession>A0A1I4ZWE8</accession>
<evidence type="ECO:0000313" key="2">
    <source>
        <dbReference type="Proteomes" id="UP000199614"/>
    </source>
</evidence>
<dbReference type="EMBL" id="FOUY01000016">
    <property type="protein sequence ID" value="SFN54319.1"/>
    <property type="molecule type" value="Genomic_DNA"/>
</dbReference>
<proteinExistence type="predicted"/>
<evidence type="ECO:0008006" key="3">
    <source>
        <dbReference type="Google" id="ProtNLM"/>
    </source>
</evidence>
<sequence>MARGVGTVVEVVGRTVDVIVGFGGVRSRGANARARKRRDAGLEELTRLHASGRIGTQEFQHRKRRLPG</sequence>
<keyword evidence="2" id="KW-1185">Reference proteome</keyword>
<reference evidence="1 2" key="1">
    <citation type="submission" date="2016-10" db="EMBL/GenBank/DDBJ databases">
        <authorList>
            <person name="de Groot N.N."/>
        </authorList>
    </citation>
    <scope>NUCLEOTIDE SEQUENCE [LARGE SCALE GENOMIC DNA]</scope>
    <source>
        <strain evidence="1 2">CGMCC 4.1877</strain>
    </source>
</reference>
<protein>
    <recommendedName>
        <fullName evidence="3">SHOCT domain-containing protein</fullName>
    </recommendedName>
</protein>
<gene>
    <name evidence="1" type="ORF">SAMN05216207_101644</name>
</gene>
<dbReference type="Proteomes" id="UP000199614">
    <property type="component" value="Unassembled WGS sequence"/>
</dbReference>
<dbReference type="AlphaFoldDB" id="A0A1I4ZWE8"/>
<evidence type="ECO:0000313" key="1">
    <source>
        <dbReference type="EMBL" id="SFN54319.1"/>
    </source>
</evidence>
<name>A0A1I4ZWE8_PSUAM</name>
<organism evidence="1 2">
    <name type="scientific">Pseudonocardia ammonioxydans</name>
    <dbReference type="NCBI Taxonomy" id="260086"/>
    <lineage>
        <taxon>Bacteria</taxon>
        <taxon>Bacillati</taxon>
        <taxon>Actinomycetota</taxon>
        <taxon>Actinomycetes</taxon>
        <taxon>Pseudonocardiales</taxon>
        <taxon>Pseudonocardiaceae</taxon>
        <taxon>Pseudonocardia</taxon>
    </lineage>
</organism>